<keyword evidence="2" id="KW-1133">Transmembrane helix</keyword>
<dbReference type="EMBL" id="FWXN01000006">
    <property type="protein sequence ID" value="SMC63929.1"/>
    <property type="molecule type" value="Genomic_DNA"/>
</dbReference>
<keyword evidence="2" id="KW-0812">Transmembrane</keyword>
<feature type="compositionally biased region" description="Low complexity" evidence="1">
    <location>
        <begin position="458"/>
        <end position="478"/>
    </location>
</feature>
<feature type="compositionally biased region" description="Gly residues" evidence="1">
    <location>
        <begin position="534"/>
        <end position="544"/>
    </location>
</feature>
<feature type="region of interest" description="Disordered" evidence="1">
    <location>
        <begin position="443"/>
        <end position="478"/>
    </location>
</feature>
<feature type="region of interest" description="Disordered" evidence="1">
    <location>
        <begin position="525"/>
        <end position="575"/>
    </location>
</feature>
<dbReference type="SUPFAM" id="SSF56112">
    <property type="entry name" value="Protein kinase-like (PK-like)"/>
    <property type="match status" value="1"/>
</dbReference>
<feature type="compositionally biased region" description="Basic and acidic residues" evidence="1">
    <location>
        <begin position="1"/>
        <end position="12"/>
    </location>
</feature>
<feature type="compositionally biased region" description="Polar residues" evidence="1">
    <location>
        <begin position="275"/>
        <end position="286"/>
    </location>
</feature>
<keyword evidence="2" id="KW-0472">Membrane</keyword>
<gene>
    <name evidence="3" type="ORF">SAMN06296429_106188</name>
</gene>
<organism evidence="3 4">
    <name type="scientific">Janibacter indicus</name>
    <dbReference type="NCBI Taxonomy" id="857417"/>
    <lineage>
        <taxon>Bacteria</taxon>
        <taxon>Bacillati</taxon>
        <taxon>Actinomycetota</taxon>
        <taxon>Actinomycetes</taxon>
        <taxon>Micrococcales</taxon>
        <taxon>Intrasporangiaceae</taxon>
        <taxon>Janibacter</taxon>
    </lineage>
</organism>
<evidence type="ECO:0000256" key="1">
    <source>
        <dbReference type="SAM" id="MobiDB-lite"/>
    </source>
</evidence>
<feature type="compositionally biased region" description="Low complexity" evidence="1">
    <location>
        <begin position="300"/>
        <end position="317"/>
    </location>
</feature>
<evidence type="ECO:0000256" key="2">
    <source>
        <dbReference type="SAM" id="Phobius"/>
    </source>
</evidence>
<dbReference type="InterPro" id="IPR008979">
    <property type="entry name" value="Galactose-bd-like_sf"/>
</dbReference>
<name>A0A1W2AT67_9MICO</name>
<accession>A0A1W2AT67</accession>
<reference evidence="3 4" key="1">
    <citation type="submission" date="2017-04" db="EMBL/GenBank/DDBJ databases">
        <authorList>
            <person name="Afonso C.L."/>
            <person name="Miller P.J."/>
            <person name="Scott M.A."/>
            <person name="Spackman E."/>
            <person name="Goraichik I."/>
            <person name="Dimitrov K.M."/>
            <person name="Suarez D.L."/>
            <person name="Swayne D.E."/>
        </authorList>
    </citation>
    <scope>NUCLEOTIDE SEQUENCE [LARGE SCALE GENOMIC DNA]</scope>
    <source>
        <strain evidence="3 4">CGMCC 1.12511</strain>
    </source>
</reference>
<protein>
    <recommendedName>
        <fullName evidence="5">Protein kinase domain-containing protein</fullName>
    </recommendedName>
</protein>
<dbReference type="Gene3D" id="3.30.200.20">
    <property type="entry name" value="Phosphorylase Kinase, domain 1"/>
    <property type="match status" value="1"/>
</dbReference>
<feature type="compositionally biased region" description="Basic and acidic residues" evidence="1">
    <location>
        <begin position="365"/>
        <end position="391"/>
    </location>
</feature>
<dbReference type="Gene3D" id="2.60.120.260">
    <property type="entry name" value="Galactose-binding domain-like"/>
    <property type="match status" value="1"/>
</dbReference>
<feature type="region of interest" description="Disordered" evidence="1">
    <location>
        <begin position="1"/>
        <end position="21"/>
    </location>
</feature>
<evidence type="ECO:0008006" key="5">
    <source>
        <dbReference type="Google" id="ProtNLM"/>
    </source>
</evidence>
<dbReference type="Gene3D" id="1.10.510.10">
    <property type="entry name" value="Transferase(Phosphotransferase) domain 1"/>
    <property type="match status" value="1"/>
</dbReference>
<feature type="transmembrane region" description="Helical" evidence="2">
    <location>
        <begin position="486"/>
        <end position="507"/>
    </location>
</feature>
<feature type="region of interest" description="Disordered" evidence="1">
    <location>
        <begin position="268"/>
        <end position="396"/>
    </location>
</feature>
<dbReference type="SUPFAM" id="SSF49785">
    <property type="entry name" value="Galactose-binding domain-like"/>
    <property type="match status" value="1"/>
</dbReference>
<feature type="compositionally biased region" description="Basic and acidic residues" evidence="1">
    <location>
        <begin position="332"/>
        <end position="343"/>
    </location>
</feature>
<evidence type="ECO:0000313" key="4">
    <source>
        <dbReference type="Proteomes" id="UP000192634"/>
    </source>
</evidence>
<proteinExistence type="predicted"/>
<dbReference type="InterPro" id="IPR011009">
    <property type="entry name" value="Kinase-like_dom_sf"/>
</dbReference>
<dbReference type="AlphaFoldDB" id="A0A1W2AT67"/>
<evidence type="ECO:0000313" key="3">
    <source>
        <dbReference type="EMBL" id="SMC63929.1"/>
    </source>
</evidence>
<sequence>MARQAHTDERGSVHGVNPGTELGRYTVETRIEEIPGGERWAARDTTLDRDVTLVVMPSDADSTAAALDAARRAAGVEAAQLVRILDVGSEDGLSFIAEDAVGDATTYTEAIGTDGLPAEEVRRITGEVATGIEAARARGLHHLALTPDLVLLTGDGRVKVQGLATAAALAGIETEGEEADRDDATGVVALAYAGLTGTWPLDRPSGLPTATRDGSGPPPPSRVAVGVPGDLDTICRETLGEGTGPDSPGDYAAQIAPWSRIPLAGALRTAPSAADETTQTVPTGSRSDTETPDEAGGTGAAVAGGALAGGAAVASAADGDETTAIPRESDDEVTREINLRQREGVTATITRGDDTPAGRSQRSRAARDDDSTQRLPRERSRDEGSRDDSAHGRRTAAAAAAAAAAAGAVGTGGKVLGDRLGKAAKTAGGRSREAIHDARARREAIRADQRTRSSLGSAPTTAEVEAPAPLLPAEAGAPPSRRQANLVLVVMAGFVALACLFGGIGASRIGSGSDLGRILGGDETTAVATSEDTGGSGSPSGGGEPLAIANAAGYDPAPGDGVEHNAEAPRVYDGNPDTTWTTEGYGSEAFGGVKQGVGITVDLGQSQSISSVTLQLPTSAQATVFAGEQPANSGTEVGRTQGRTGEVELQPSSAVNGRYVTVWFTSLTPSDDGRYRAALGEITVR</sequence>
<feature type="region of interest" description="Disordered" evidence="1">
    <location>
        <begin position="200"/>
        <end position="225"/>
    </location>
</feature>
<dbReference type="Proteomes" id="UP000192634">
    <property type="component" value="Unassembled WGS sequence"/>
</dbReference>